<dbReference type="Proteomes" id="UP000494119">
    <property type="component" value="Unassembled WGS sequence"/>
</dbReference>
<name>A0A6J5FAX1_9BURK</name>
<dbReference type="RefSeq" id="WP_175194132.1">
    <property type="nucleotide sequence ID" value="NZ_CADIKL010000001.1"/>
</dbReference>
<dbReference type="InterPro" id="IPR018357">
    <property type="entry name" value="Hexapep_transf_CS"/>
</dbReference>
<keyword evidence="3 4" id="KW-0012">Acyltransferase</keyword>
<evidence type="ECO:0000313" key="5">
    <source>
        <dbReference type="Proteomes" id="UP000494119"/>
    </source>
</evidence>
<dbReference type="GO" id="GO:0047200">
    <property type="term" value="F:tetrahydrodipicolinate N-acetyltransferase activity"/>
    <property type="evidence" value="ECO:0007669"/>
    <property type="project" value="UniProtKB-EC"/>
</dbReference>
<gene>
    <name evidence="4" type="primary">dapH_1</name>
    <name evidence="4" type="ORF">LMG28688_00242</name>
</gene>
<dbReference type="PROSITE" id="PS00101">
    <property type="entry name" value="HEXAPEP_TRANSFERASES"/>
    <property type="match status" value="1"/>
</dbReference>
<dbReference type="CDD" id="cd04647">
    <property type="entry name" value="LbH_MAT_like"/>
    <property type="match status" value="1"/>
</dbReference>
<dbReference type="InterPro" id="IPR001451">
    <property type="entry name" value="Hexapep"/>
</dbReference>
<sequence length="247" mass="27302">MKSIQVENHGARNEISRHDDAILDNVHVIFKGNDNRIIFERVCLNNVVIEIHGSDNEYQFVEDCCVCNFRIQSRANNGAERTVDRTRLLVGRAVQISEGSAMFGADDTCIEIHHATTVVKANFFAVERETSIVVGERCLFSWNIDLRTSDWHSVFDMESGQRINPPKSVVLGPRVWIGSDVRILKGVTIGEGSVVGVGSIVTKDVPANCAAAGNPARVIRHNVRWNHDSWVKGADAEVVELTADPSV</sequence>
<dbReference type="EC" id="2.3.1.89" evidence="4"/>
<keyword evidence="1 4" id="KW-0808">Transferase</keyword>
<keyword evidence="2" id="KW-0677">Repeat</keyword>
<evidence type="ECO:0000256" key="1">
    <source>
        <dbReference type="ARBA" id="ARBA00022679"/>
    </source>
</evidence>
<evidence type="ECO:0000256" key="3">
    <source>
        <dbReference type="ARBA" id="ARBA00023315"/>
    </source>
</evidence>
<reference evidence="4 5" key="1">
    <citation type="submission" date="2020-04" db="EMBL/GenBank/DDBJ databases">
        <authorList>
            <person name="De Canck E."/>
        </authorList>
    </citation>
    <scope>NUCLEOTIDE SEQUENCE [LARGE SCALE GENOMIC DNA]</scope>
    <source>
        <strain evidence="4 5">LMG 28688</strain>
    </source>
</reference>
<dbReference type="PANTHER" id="PTHR23416">
    <property type="entry name" value="SIALIC ACID SYNTHASE-RELATED"/>
    <property type="match status" value="1"/>
</dbReference>
<evidence type="ECO:0000256" key="2">
    <source>
        <dbReference type="ARBA" id="ARBA00022737"/>
    </source>
</evidence>
<dbReference type="EMBL" id="CADIKL010000001">
    <property type="protein sequence ID" value="CAB3776485.1"/>
    <property type="molecule type" value="Genomic_DNA"/>
</dbReference>
<dbReference type="PANTHER" id="PTHR23416:SF78">
    <property type="entry name" value="LIPOPOLYSACCHARIDE BIOSYNTHESIS O-ACETYL TRANSFERASE WBBJ-RELATED"/>
    <property type="match status" value="1"/>
</dbReference>
<organism evidence="4 5">
    <name type="scientific">Paraburkholderia caffeinitolerans</name>
    <dbReference type="NCBI Taxonomy" id="1723730"/>
    <lineage>
        <taxon>Bacteria</taxon>
        <taxon>Pseudomonadati</taxon>
        <taxon>Pseudomonadota</taxon>
        <taxon>Betaproteobacteria</taxon>
        <taxon>Burkholderiales</taxon>
        <taxon>Burkholderiaceae</taxon>
        <taxon>Paraburkholderia</taxon>
    </lineage>
</organism>
<dbReference type="InterPro" id="IPR011004">
    <property type="entry name" value="Trimer_LpxA-like_sf"/>
</dbReference>
<evidence type="ECO:0000313" key="4">
    <source>
        <dbReference type="EMBL" id="CAB3776485.1"/>
    </source>
</evidence>
<proteinExistence type="predicted"/>
<dbReference type="Pfam" id="PF00132">
    <property type="entry name" value="Hexapep"/>
    <property type="match status" value="1"/>
</dbReference>
<dbReference type="Gene3D" id="2.160.10.10">
    <property type="entry name" value="Hexapeptide repeat proteins"/>
    <property type="match status" value="1"/>
</dbReference>
<dbReference type="AlphaFoldDB" id="A0A6J5FAX1"/>
<protein>
    <submittedName>
        <fullName evidence="4">2,3,4,5-tetrahydropyridine-2,6-dicarboxylate N-acetyltransferase</fullName>
        <ecNumber evidence="4">2.3.1.89</ecNumber>
    </submittedName>
</protein>
<accession>A0A6J5FAX1</accession>
<keyword evidence="5" id="KW-1185">Reference proteome</keyword>
<dbReference type="InterPro" id="IPR051159">
    <property type="entry name" value="Hexapeptide_acetyltransf"/>
</dbReference>
<dbReference type="SUPFAM" id="SSF51161">
    <property type="entry name" value="Trimeric LpxA-like enzymes"/>
    <property type="match status" value="1"/>
</dbReference>